<dbReference type="InterPro" id="IPR045079">
    <property type="entry name" value="Oxoprolinase-like"/>
</dbReference>
<sequence>MNVDQIILQSVIAHRLDTIAQEMGAALERSSRSPIFAEACDFACGVCDHKGELVSQLNGIPILAAAGSFSVQAVLEKYTGNIQEGDVFIVNDPYRGGNHLPDIGIITPVFHQGELVFFTVSRAHHGDIGGSVAGSYNTRATEIFQEGIRIPPIKLAVKNSIIDEVLDLITYNTRNPQMLKSDLYAQIGANKIGQDRLRTLLDKYGLKKVKESIIQLLQQAEDLTKAEISKFPAGSYTGEEWLDDDGFQETPVKIKAEVTYEVNQVTIDFTGSDKQVTGFVNSSLVTTKSAAYIALLWTLSPEIPRNSGAFRPIKIIAPPGTVVNPAESAPVTLSTLHCASEIISAIFKACAKAVPEKIPAGFGRYCGPSFYGIDPRNQKFYVGFAFCCLGSGGGKKEQDGFPYMAPISNYGGVRAPNNEANEVQYPLLTLNHHLEVDTAGAGEYRGAPGIKYQVQFYGPDPSIVMFGDGMKIAPYGLGGGKEGSLNRNQLFTKESGNEWLKSKTAPRSLQPGDILTLFSSGGGGWGNPFKRNPQLVYEDYKNGYISRESALKEYGVVLTTKGIDWNETKKYRGIDYESRYNV</sequence>
<protein>
    <submittedName>
        <fullName evidence="2">Hydantoinase</fullName>
    </submittedName>
</protein>
<dbReference type="Pfam" id="PF02538">
    <property type="entry name" value="Hydantoinase_B"/>
    <property type="match status" value="1"/>
</dbReference>
<dbReference type="OrthoDB" id="102473at2"/>
<dbReference type="InterPro" id="IPR003692">
    <property type="entry name" value="Hydantoinase_B"/>
</dbReference>
<dbReference type="AlphaFoldDB" id="A0A1D8GM90"/>
<dbReference type="PANTHER" id="PTHR11365:SF23">
    <property type="entry name" value="HYPOTHETICAL 5-OXOPROLINASE (EUROFUNG)-RELATED"/>
    <property type="match status" value="1"/>
</dbReference>
<reference evidence="2 3" key="1">
    <citation type="submission" date="2016-09" db="EMBL/GenBank/DDBJ databases">
        <title>Genomic analysis reveals versatility of anaerobic energy metabolism of Geosporobacter ferrireducens IRF9 of phylum Firmicutes.</title>
        <authorList>
            <person name="Kim S.-J."/>
        </authorList>
    </citation>
    <scope>NUCLEOTIDE SEQUENCE [LARGE SCALE GENOMIC DNA]</scope>
    <source>
        <strain evidence="2 3">IRF9</strain>
    </source>
</reference>
<gene>
    <name evidence="2" type="ORF">Gferi_22350</name>
</gene>
<organism evidence="2 3">
    <name type="scientific">Geosporobacter ferrireducens</name>
    <dbReference type="NCBI Taxonomy" id="1424294"/>
    <lineage>
        <taxon>Bacteria</taxon>
        <taxon>Bacillati</taxon>
        <taxon>Bacillota</taxon>
        <taxon>Clostridia</taxon>
        <taxon>Peptostreptococcales</taxon>
        <taxon>Thermotaleaceae</taxon>
        <taxon>Geosporobacter</taxon>
    </lineage>
</organism>
<dbReference type="EMBL" id="CP017269">
    <property type="protein sequence ID" value="AOT72035.1"/>
    <property type="molecule type" value="Genomic_DNA"/>
</dbReference>
<dbReference type="GO" id="GO:0017168">
    <property type="term" value="F:5-oxoprolinase (ATP-hydrolyzing) activity"/>
    <property type="evidence" value="ECO:0007669"/>
    <property type="project" value="TreeGrafter"/>
</dbReference>
<dbReference type="RefSeq" id="WP_069980350.1">
    <property type="nucleotide sequence ID" value="NZ_CP017269.1"/>
</dbReference>
<dbReference type="GO" id="GO:0006749">
    <property type="term" value="P:glutathione metabolic process"/>
    <property type="evidence" value="ECO:0007669"/>
    <property type="project" value="TreeGrafter"/>
</dbReference>
<evidence type="ECO:0000313" key="3">
    <source>
        <dbReference type="Proteomes" id="UP000095743"/>
    </source>
</evidence>
<proteinExistence type="predicted"/>
<dbReference type="PANTHER" id="PTHR11365">
    <property type="entry name" value="5-OXOPROLINASE RELATED"/>
    <property type="match status" value="1"/>
</dbReference>
<dbReference type="GO" id="GO:0005829">
    <property type="term" value="C:cytosol"/>
    <property type="evidence" value="ECO:0007669"/>
    <property type="project" value="TreeGrafter"/>
</dbReference>
<dbReference type="KEGG" id="gfe:Gferi_22350"/>
<feature type="domain" description="Hydantoinase B/oxoprolinase" evidence="1">
    <location>
        <begin position="8"/>
        <end position="528"/>
    </location>
</feature>
<evidence type="ECO:0000259" key="1">
    <source>
        <dbReference type="Pfam" id="PF02538"/>
    </source>
</evidence>
<name>A0A1D8GM90_9FIRM</name>
<evidence type="ECO:0000313" key="2">
    <source>
        <dbReference type="EMBL" id="AOT72035.1"/>
    </source>
</evidence>
<dbReference type="Proteomes" id="UP000095743">
    <property type="component" value="Chromosome"/>
</dbReference>
<accession>A0A1D8GM90</accession>
<dbReference type="STRING" id="1424294.Gferi_22350"/>
<keyword evidence="3" id="KW-1185">Reference proteome</keyword>